<dbReference type="GO" id="GO:0005739">
    <property type="term" value="C:mitochondrion"/>
    <property type="evidence" value="ECO:0007669"/>
    <property type="project" value="TreeGrafter"/>
</dbReference>
<comment type="caution">
    <text evidence="2">The sequence shown here is derived from an EMBL/GenBank/DDBJ whole genome shotgun (WGS) entry which is preliminary data.</text>
</comment>
<dbReference type="PANTHER" id="PTHR45688">
    <property type="match status" value="1"/>
</dbReference>
<evidence type="ECO:0000256" key="1">
    <source>
        <dbReference type="ARBA" id="ARBA00008954"/>
    </source>
</evidence>
<organism evidence="2 3">
    <name type="scientific">Allacma fusca</name>
    <dbReference type="NCBI Taxonomy" id="39272"/>
    <lineage>
        <taxon>Eukaryota</taxon>
        <taxon>Metazoa</taxon>
        <taxon>Ecdysozoa</taxon>
        <taxon>Arthropoda</taxon>
        <taxon>Hexapoda</taxon>
        <taxon>Collembola</taxon>
        <taxon>Symphypleona</taxon>
        <taxon>Sminthuridae</taxon>
        <taxon>Allacma</taxon>
    </lineage>
</organism>
<keyword evidence="3" id="KW-1185">Reference proteome</keyword>
<dbReference type="AlphaFoldDB" id="A0A8J2L830"/>
<dbReference type="Proteomes" id="UP000708208">
    <property type="component" value="Unassembled WGS sequence"/>
</dbReference>
<dbReference type="GO" id="GO:0030170">
    <property type="term" value="F:pyridoxal phosphate binding"/>
    <property type="evidence" value="ECO:0007669"/>
    <property type="project" value="InterPro"/>
</dbReference>
<dbReference type="GO" id="GO:0008483">
    <property type="term" value="F:transaminase activity"/>
    <property type="evidence" value="ECO:0007669"/>
    <property type="project" value="InterPro"/>
</dbReference>
<dbReference type="PANTHER" id="PTHR45688:SF13">
    <property type="entry name" value="ALANINE--GLYOXYLATE AMINOTRANSFERASE 2-LIKE"/>
    <property type="match status" value="1"/>
</dbReference>
<dbReference type="InterPro" id="IPR005814">
    <property type="entry name" value="Aminotrans_3"/>
</dbReference>
<reference evidence="2" key="1">
    <citation type="submission" date="2021-06" db="EMBL/GenBank/DDBJ databases">
        <authorList>
            <person name="Hodson N. C."/>
            <person name="Mongue J. A."/>
            <person name="Jaron S. K."/>
        </authorList>
    </citation>
    <scope>NUCLEOTIDE SEQUENCE</scope>
</reference>
<name>A0A8J2L830_9HEXA</name>
<gene>
    <name evidence="2" type="ORF">AFUS01_LOCUS39818</name>
</gene>
<sequence length="248" mass="27615">MPVIIHAGQYRCRKELNTKVITGIISTNGWFQDHESGNELPWFTGRWRSFWGNTRVNPKDTMIGSSIFSLVQEATLPKEETISLRQKHIPKSCALHFERSPLKVTRAFGQYLYDDMGVEYLDCVNCVAHVGHCNPNVVNAGKNAMLQMGCISVGMSDVASEYLNKLKTTFPPEMDTFLFVTSGSEANDLALQLARLNSSGHDVLAVEGSFHGSLSETNFISTKQTQKAVQCKAFKFLLLINVANIFTT</sequence>
<comment type="similarity">
    <text evidence="1">Belongs to the class-III pyridoxal-phosphate-dependent aminotransferase family.</text>
</comment>
<accession>A0A8J2L830</accession>
<dbReference type="OrthoDB" id="10261433at2759"/>
<evidence type="ECO:0000313" key="2">
    <source>
        <dbReference type="EMBL" id="CAG7829990.1"/>
    </source>
</evidence>
<dbReference type="EMBL" id="CAJVCH010553690">
    <property type="protein sequence ID" value="CAG7829990.1"/>
    <property type="molecule type" value="Genomic_DNA"/>
</dbReference>
<dbReference type="Pfam" id="PF00202">
    <property type="entry name" value="Aminotran_3"/>
    <property type="match status" value="1"/>
</dbReference>
<evidence type="ECO:0000313" key="3">
    <source>
        <dbReference type="Proteomes" id="UP000708208"/>
    </source>
</evidence>
<proteinExistence type="inferred from homology"/>
<protein>
    <submittedName>
        <fullName evidence="2">Uncharacterized protein</fullName>
    </submittedName>
</protein>